<dbReference type="OrthoDB" id="6199084at2"/>
<dbReference type="SUPFAM" id="SSF55961">
    <property type="entry name" value="Bet v1-like"/>
    <property type="match status" value="1"/>
</dbReference>
<dbReference type="STRING" id="246786.GS18_0200720"/>
<dbReference type="Pfam" id="PF13781">
    <property type="entry name" value="DoxX_3"/>
    <property type="match status" value="1"/>
</dbReference>
<name>A0A084H1T6_METID</name>
<reference evidence="2 3" key="1">
    <citation type="journal article" date="2005" name="Int. J. Syst. Evol. Microbiol.">
        <title>Bacillus cibi sp. nov., isolated from jeotgal, a traditional Korean fermented seafood.</title>
        <authorList>
            <person name="Yoon J.H."/>
            <person name="Lee C.H."/>
            <person name="Oh T.K."/>
        </authorList>
    </citation>
    <scope>NUCLEOTIDE SEQUENCE [LARGE SCALE GENOMIC DNA]</scope>
    <source>
        <strain evidence="2 3">DSM 16189</strain>
    </source>
</reference>
<keyword evidence="3" id="KW-1185">Reference proteome</keyword>
<evidence type="ECO:0000256" key="1">
    <source>
        <dbReference type="SAM" id="Phobius"/>
    </source>
</evidence>
<proteinExistence type="predicted"/>
<evidence type="ECO:0000313" key="3">
    <source>
        <dbReference type="Proteomes" id="UP000028549"/>
    </source>
</evidence>
<gene>
    <name evidence="2" type="ORF">GS18_0200720</name>
</gene>
<dbReference type="AlphaFoldDB" id="A0A084H1T6"/>
<feature type="transmembrane region" description="Helical" evidence="1">
    <location>
        <begin position="239"/>
        <end position="258"/>
    </location>
</feature>
<keyword evidence="1" id="KW-0812">Transmembrane</keyword>
<evidence type="ECO:0000313" key="2">
    <source>
        <dbReference type="EMBL" id="KEZ53548.1"/>
    </source>
</evidence>
<evidence type="ECO:0008006" key="4">
    <source>
        <dbReference type="Google" id="ProtNLM"/>
    </source>
</evidence>
<keyword evidence="1" id="KW-0472">Membrane</keyword>
<keyword evidence="1" id="KW-1133">Transmembrane helix</keyword>
<accession>A0A084H1T6</accession>
<comment type="caution">
    <text evidence="2">The sequence shown here is derived from an EMBL/GenBank/DDBJ whole genome shotgun (WGS) entry which is preliminary data.</text>
</comment>
<feature type="transmembrane region" description="Helical" evidence="1">
    <location>
        <begin position="270"/>
        <end position="290"/>
    </location>
</feature>
<sequence>MKNKPVYVEIPIEAELDKLWDATQSPELHERWDLRFSSITYLPKEENGPQHFTYKTNIGFGLSIEGFGKSAGEFHAGDGSRTSSLHFGTDQKRSLIREGRGYWKYKPNHDKITFLTQYDYDVRFGRAGAILDRFLFRPMIGWATALSFDVLKRWLEKGETPESQYLRFFSIWVISFLFFFVWTYHGAVPKLFFQHPEEIGMAEKLLQMPYKEAARLTAGIGITEIAVGFLWLLPVKKKWLFGIQLLAFPMLALSAALADPGVLTHPFTPITFNAALFVLSGIGFFQSKDVPSAKSCRRKR</sequence>
<feature type="transmembrane region" description="Helical" evidence="1">
    <location>
        <begin position="213"/>
        <end position="232"/>
    </location>
</feature>
<dbReference type="RefSeq" id="WP_029565182.1">
    <property type="nucleotide sequence ID" value="NZ_JNVC02000001.1"/>
</dbReference>
<protein>
    <recommendedName>
        <fullName evidence="4">DoxX-like family protein</fullName>
    </recommendedName>
</protein>
<organism evidence="2 3">
    <name type="scientific">Metabacillus indicus</name>
    <name type="common">Bacillus indicus</name>
    <dbReference type="NCBI Taxonomy" id="246786"/>
    <lineage>
        <taxon>Bacteria</taxon>
        <taxon>Bacillati</taxon>
        <taxon>Bacillota</taxon>
        <taxon>Bacilli</taxon>
        <taxon>Bacillales</taxon>
        <taxon>Bacillaceae</taxon>
        <taxon>Metabacillus</taxon>
    </lineage>
</organism>
<dbReference type="Proteomes" id="UP000028549">
    <property type="component" value="Unassembled WGS sequence"/>
</dbReference>
<dbReference type="InterPro" id="IPR025695">
    <property type="entry name" value="DoxX-like"/>
</dbReference>
<feature type="transmembrane region" description="Helical" evidence="1">
    <location>
        <begin position="165"/>
        <end position="184"/>
    </location>
</feature>
<dbReference type="EMBL" id="JNVC02000001">
    <property type="protein sequence ID" value="KEZ53548.1"/>
    <property type="molecule type" value="Genomic_DNA"/>
</dbReference>